<dbReference type="Pfam" id="PF16925">
    <property type="entry name" value="TetR_C_13"/>
    <property type="match status" value="1"/>
</dbReference>
<dbReference type="EMBL" id="VOLT01000014">
    <property type="protein sequence ID" value="TWX64298.1"/>
    <property type="molecule type" value="Genomic_DNA"/>
</dbReference>
<dbReference type="InterPro" id="IPR001647">
    <property type="entry name" value="HTH_TetR"/>
</dbReference>
<dbReference type="RefSeq" id="WP_146791219.1">
    <property type="nucleotide sequence ID" value="NZ_VOLT01000014.1"/>
</dbReference>
<protein>
    <submittedName>
        <fullName evidence="6">TetR/AcrR family transcriptional regulator</fullName>
    </submittedName>
</protein>
<evidence type="ECO:0000256" key="3">
    <source>
        <dbReference type="ARBA" id="ARBA00023163"/>
    </source>
</evidence>
<dbReference type="Gene3D" id="1.10.357.10">
    <property type="entry name" value="Tetracycline Repressor, domain 2"/>
    <property type="match status" value="1"/>
</dbReference>
<dbReference type="PANTHER" id="PTHR47506:SF1">
    <property type="entry name" value="HTH-TYPE TRANSCRIPTIONAL REGULATOR YJDC"/>
    <property type="match status" value="1"/>
</dbReference>
<accession>A0A5C6Q691</accession>
<feature type="DNA-binding region" description="H-T-H motif" evidence="4">
    <location>
        <begin position="34"/>
        <end position="53"/>
    </location>
</feature>
<reference evidence="6 7" key="1">
    <citation type="submission" date="2019-07" db="EMBL/GenBank/DDBJ databases">
        <title>Genomes of sea-ice associated Colwellia species.</title>
        <authorList>
            <person name="Bowman J.P."/>
        </authorList>
    </citation>
    <scope>NUCLEOTIDE SEQUENCE [LARGE SCALE GENOMIC DNA]</scope>
    <source>
        <strain evidence="6 7">ACAM 459</strain>
    </source>
</reference>
<dbReference type="InterPro" id="IPR009057">
    <property type="entry name" value="Homeodomain-like_sf"/>
</dbReference>
<dbReference type="PROSITE" id="PS50977">
    <property type="entry name" value="HTH_TETR_2"/>
    <property type="match status" value="1"/>
</dbReference>
<evidence type="ECO:0000313" key="6">
    <source>
        <dbReference type="EMBL" id="TWX64298.1"/>
    </source>
</evidence>
<dbReference type="PANTHER" id="PTHR47506">
    <property type="entry name" value="TRANSCRIPTIONAL REGULATORY PROTEIN"/>
    <property type="match status" value="1"/>
</dbReference>
<proteinExistence type="predicted"/>
<dbReference type="SUPFAM" id="SSF46689">
    <property type="entry name" value="Homeodomain-like"/>
    <property type="match status" value="1"/>
</dbReference>
<dbReference type="InterPro" id="IPR011075">
    <property type="entry name" value="TetR_C"/>
</dbReference>
<dbReference type="Gene3D" id="1.10.10.60">
    <property type="entry name" value="Homeodomain-like"/>
    <property type="match status" value="1"/>
</dbReference>
<evidence type="ECO:0000256" key="2">
    <source>
        <dbReference type="ARBA" id="ARBA00023125"/>
    </source>
</evidence>
<name>A0A5C6Q691_9GAMM</name>
<dbReference type="OrthoDB" id="270177at2"/>
<gene>
    <name evidence="6" type="ORF">ESZ36_20195</name>
</gene>
<dbReference type="GO" id="GO:0003677">
    <property type="term" value="F:DNA binding"/>
    <property type="evidence" value="ECO:0007669"/>
    <property type="project" value="UniProtKB-UniRule"/>
</dbReference>
<organism evidence="6 7">
    <name type="scientific">Colwellia demingiae</name>
    <dbReference type="NCBI Taxonomy" id="89401"/>
    <lineage>
        <taxon>Bacteria</taxon>
        <taxon>Pseudomonadati</taxon>
        <taxon>Pseudomonadota</taxon>
        <taxon>Gammaproteobacteria</taxon>
        <taxon>Alteromonadales</taxon>
        <taxon>Colwelliaceae</taxon>
        <taxon>Colwellia</taxon>
    </lineage>
</organism>
<dbReference type="Pfam" id="PF00440">
    <property type="entry name" value="TetR_N"/>
    <property type="match status" value="1"/>
</dbReference>
<keyword evidence="3" id="KW-0804">Transcription</keyword>
<dbReference type="SUPFAM" id="SSF48498">
    <property type="entry name" value="Tetracyclin repressor-like, C-terminal domain"/>
    <property type="match status" value="1"/>
</dbReference>
<sequence length="200" mass="22620">MTIMKVGRPNKFDRSQAIETAKEAFWKQGYNVLTASQLASIMGITRSSFANSFSDKQGLFKEVLALYKQTEPYIILVNIDEVALIKPKLAEFFKEVCRTRIHDQGKQGCLIVNTISEVIGSDDMIANDMETVMLSSIELFENLLNRGISNNELPSDYKVNITAKALVTFNMGLSNLSKVLRDEQQLWEVCEDFLITHQLT</sequence>
<keyword evidence="7" id="KW-1185">Reference proteome</keyword>
<dbReference type="Proteomes" id="UP000321822">
    <property type="component" value="Unassembled WGS sequence"/>
</dbReference>
<comment type="caution">
    <text evidence="6">The sequence shown here is derived from an EMBL/GenBank/DDBJ whole genome shotgun (WGS) entry which is preliminary data.</text>
</comment>
<dbReference type="AlphaFoldDB" id="A0A5C6Q691"/>
<evidence type="ECO:0000256" key="4">
    <source>
        <dbReference type="PROSITE-ProRule" id="PRU00335"/>
    </source>
</evidence>
<dbReference type="InterPro" id="IPR036271">
    <property type="entry name" value="Tet_transcr_reg_TetR-rel_C_sf"/>
</dbReference>
<keyword evidence="1" id="KW-0805">Transcription regulation</keyword>
<evidence type="ECO:0000256" key="1">
    <source>
        <dbReference type="ARBA" id="ARBA00023015"/>
    </source>
</evidence>
<keyword evidence="2 4" id="KW-0238">DNA-binding</keyword>
<evidence type="ECO:0000313" key="7">
    <source>
        <dbReference type="Proteomes" id="UP000321822"/>
    </source>
</evidence>
<feature type="domain" description="HTH tetR-type" evidence="5">
    <location>
        <begin position="11"/>
        <end position="71"/>
    </location>
</feature>
<evidence type="ECO:0000259" key="5">
    <source>
        <dbReference type="PROSITE" id="PS50977"/>
    </source>
</evidence>